<dbReference type="PROSITE" id="PS50983">
    <property type="entry name" value="FE_B12_PBP"/>
    <property type="match status" value="1"/>
</dbReference>
<dbReference type="PROSITE" id="PS51257">
    <property type="entry name" value="PROKAR_LIPOPROTEIN"/>
    <property type="match status" value="1"/>
</dbReference>
<evidence type="ECO:0000313" key="9">
    <source>
        <dbReference type="Proteomes" id="UP000321440"/>
    </source>
</evidence>
<dbReference type="PANTHER" id="PTHR30532:SF21">
    <property type="entry name" value="SIDEROPHORE-BINDING LIPOPROTEIN YFIY-RELATED"/>
    <property type="match status" value="1"/>
</dbReference>
<evidence type="ECO:0000256" key="1">
    <source>
        <dbReference type="ARBA" id="ARBA00004193"/>
    </source>
</evidence>
<comment type="similarity">
    <text evidence="2">Belongs to the bacterial solute-binding protein 8 family.</text>
</comment>
<evidence type="ECO:0000256" key="2">
    <source>
        <dbReference type="ARBA" id="ARBA00008814"/>
    </source>
</evidence>
<name>A0A511W378_9BACI</name>
<feature type="region of interest" description="Disordered" evidence="5">
    <location>
        <begin position="25"/>
        <end position="50"/>
    </location>
</feature>
<dbReference type="InterPro" id="IPR051313">
    <property type="entry name" value="Bact_iron-sidero_bind"/>
</dbReference>
<evidence type="ECO:0000256" key="6">
    <source>
        <dbReference type="SAM" id="SignalP"/>
    </source>
</evidence>
<proteinExistence type="inferred from homology"/>
<dbReference type="OrthoDB" id="9793175at2"/>
<feature type="signal peptide" evidence="6">
    <location>
        <begin position="1"/>
        <end position="19"/>
    </location>
</feature>
<keyword evidence="4 6" id="KW-0732">Signal</keyword>
<evidence type="ECO:0000313" key="8">
    <source>
        <dbReference type="EMBL" id="GEN45534.1"/>
    </source>
</evidence>
<dbReference type="RefSeq" id="WP_146815552.1">
    <property type="nucleotide sequence ID" value="NZ_BJYA01000005.1"/>
</dbReference>
<feature type="chain" id="PRO_5039123304" evidence="6">
    <location>
        <begin position="20"/>
        <end position="330"/>
    </location>
</feature>
<dbReference type="InterPro" id="IPR002491">
    <property type="entry name" value="ABC_transptr_periplasmic_BD"/>
</dbReference>
<accession>A0A511W378</accession>
<keyword evidence="3" id="KW-0813">Transport</keyword>
<dbReference type="GO" id="GO:1901678">
    <property type="term" value="P:iron coordination entity transport"/>
    <property type="evidence" value="ECO:0007669"/>
    <property type="project" value="UniProtKB-ARBA"/>
</dbReference>
<comment type="caution">
    <text evidence="8">The sequence shown here is derived from an EMBL/GenBank/DDBJ whole genome shotgun (WGS) entry which is preliminary data.</text>
</comment>
<organism evidence="8 9">
    <name type="scientific">Alkalibacillus haloalkaliphilus</name>
    <dbReference type="NCBI Taxonomy" id="94136"/>
    <lineage>
        <taxon>Bacteria</taxon>
        <taxon>Bacillati</taxon>
        <taxon>Bacillota</taxon>
        <taxon>Bacilli</taxon>
        <taxon>Bacillales</taxon>
        <taxon>Bacillaceae</taxon>
        <taxon>Alkalibacillus</taxon>
    </lineage>
</organism>
<comment type="subcellular location">
    <subcellularLocation>
        <location evidence="1">Cell membrane</location>
        <topology evidence="1">Lipid-anchor</topology>
    </subcellularLocation>
</comment>
<dbReference type="EMBL" id="BJYA01000005">
    <property type="protein sequence ID" value="GEN45534.1"/>
    <property type="molecule type" value="Genomic_DNA"/>
</dbReference>
<feature type="domain" description="Fe/B12 periplasmic-binding" evidence="7">
    <location>
        <begin position="69"/>
        <end position="330"/>
    </location>
</feature>
<gene>
    <name evidence="8" type="ORF">AHA02nite_13100</name>
</gene>
<keyword evidence="9" id="KW-1185">Reference proteome</keyword>
<dbReference type="GO" id="GO:0005886">
    <property type="term" value="C:plasma membrane"/>
    <property type="evidence" value="ECO:0007669"/>
    <property type="project" value="UniProtKB-SubCell"/>
</dbReference>
<dbReference type="SUPFAM" id="SSF53807">
    <property type="entry name" value="Helical backbone' metal receptor"/>
    <property type="match status" value="1"/>
</dbReference>
<dbReference type="CDD" id="cd01146">
    <property type="entry name" value="FhuD"/>
    <property type="match status" value="1"/>
</dbReference>
<dbReference type="Pfam" id="PF01497">
    <property type="entry name" value="Peripla_BP_2"/>
    <property type="match status" value="1"/>
</dbReference>
<sequence length="330" mass="36729">MFKRTLLFLSILGLVLFLAACGSENSEPVEENGDTNEGTEETTDTEESAETYEVEHAMGTTEIEGTPENIVVLTNHGTEALLSLDITPTGAVQSWVGDPWYDHIADDMEDVNVVGLENDISLESIAELEPDLILGNKMRQEEHYEALSAIAPTVFEETLRGDWKINFELIAEAVNKEEEGQEVLDNYQERIDGLSDSLDNRLDTEVSLIRFMSGDVRIYYKDSFPGIILDEIGLARPESQDVDDFAATGVTKERIDEMEGDVIFYFTYETGDGEGSGVEEEWTEDALWNNLEAVQQGNAYKVNDTIWNTAGGVKAANLMLDDIEDKLLTE</sequence>
<evidence type="ECO:0000256" key="3">
    <source>
        <dbReference type="ARBA" id="ARBA00022448"/>
    </source>
</evidence>
<dbReference type="AlphaFoldDB" id="A0A511W378"/>
<dbReference type="Gene3D" id="3.40.50.1980">
    <property type="entry name" value="Nitrogenase molybdenum iron protein domain"/>
    <property type="match status" value="2"/>
</dbReference>
<dbReference type="FunFam" id="3.40.50.1980:FF:000018">
    <property type="entry name" value="Iron(III) dicitrate-binding periplasmic protein"/>
    <property type="match status" value="1"/>
</dbReference>
<dbReference type="GO" id="GO:0030288">
    <property type="term" value="C:outer membrane-bounded periplasmic space"/>
    <property type="evidence" value="ECO:0007669"/>
    <property type="project" value="TreeGrafter"/>
</dbReference>
<dbReference type="Proteomes" id="UP000321440">
    <property type="component" value="Unassembled WGS sequence"/>
</dbReference>
<evidence type="ECO:0000256" key="5">
    <source>
        <dbReference type="SAM" id="MobiDB-lite"/>
    </source>
</evidence>
<evidence type="ECO:0000259" key="7">
    <source>
        <dbReference type="PROSITE" id="PS50983"/>
    </source>
</evidence>
<evidence type="ECO:0000256" key="4">
    <source>
        <dbReference type="ARBA" id="ARBA00022729"/>
    </source>
</evidence>
<reference evidence="8 9" key="1">
    <citation type="submission" date="2019-07" db="EMBL/GenBank/DDBJ databases">
        <title>Whole genome shotgun sequence of Alkalibacillus haloalkaliphilus NBRC 103110.</title>
        <authorList>
            <person name="Hosoyama A."/>
            <person name="Uohara A."/>
            <person name="Ohji S."/>
            <person name="Ichikawa N."/>
        </authorList>
    </citation>
    <scope>NUCLEOTIDE SEQUENCE [LARGE SCALE GENOMIC DNA]</scope>
    <source>
        <strain evidence="8 9">NBRC 103110</strain>
    </source>
</reference>
<protein>
    <submittedName>
        <fullName evidence="8">Iron siderophore-binding protein</fullName>
    </submittedName>
</protein>
<feature type="compositionally biased region" description="Acidic residues" evidence="5">
    <location>
        <begin position="27"/>
        <end position="50"/>
    </location>
</feature>
<dbReference type="PANTHER" id="PTHR30532">
    <property type="entry name" value="IRON III DICITRATE-BINDING PERIPLASMIC PROTEIN"/>
    <property type="match status" value="1"/>
</dbReference>